<name>A0AA40ERK0_9PEZI</name>
<dbReference type="EMBL" id="JAUKUD010000005">
    <property type="protein sequence ID" value="KAK0744110.1"/>
    <property type="molecule type" value="Genomic_DNA"/>
</dbReference>
<sequence length="58" mass="6645">MPSIRLFFFVLLRCPCREDRRMSEPNTTHARPTPRPVSLEQVAPASPAGSQRGKMYEK</sequence>
<reference evidence="2" key="1">
    <citation type="submission" date="2023-06" db="EMBL/GenBank/DDBJ databases">
        <title>Genome-scale phylogeny and comparative genomics of the fungal order Sordariales.</title>
        <authorList>
            <consortium name="Lawrence Berkeley National Laboratory"/>
            <person name="Hensen N."/>
            <person name="Bonometti L."/>
            <person name="Westerberg I."/>
            <person name="Brannstrom I.O."/>
            <person name="Guillou S."/>
            <person name="Cros-Aarteil S."/>
            <person name="Calhoun S."/>
            <person name="Haridas S."/>
            <person name="Kuo A."/>
            <person name="Mondo S."/>
            <person name="Pangilinan J."/>
            <person name="Riley R."/>
            <person name="LaButti K."/>
            <person name="Andreopoulos B."/>
            <person name="Lipzen A."/>
            <person name="Chen C."/>
            <person name="Yanf M."/>
            <person name="Daum C."/>
            <person name="Ng V."/>
            <person name="Clum A."/>
            <person name="Steindorff A."/>
            <person name="Ohm R."/>
            <person name="Martin F."/>
            <person name="Silar P."/>
            <person name="Natvig D."/>
            <person name="Lalanne C."/>
            <person name="Gautier V."/>
            <person name="Ament-velasquez S.L."/>
            <person name="Kruys A."/>
            <person name="Hutchinson M.I."/>
            <person name="Powell A.J."/>
            <person name="Barry K."/>
            <person name="Miller A.N."/>
            <person name="Grigoriev I.V."/>
            <person name="Debuchy R."/>
            <person name="Gladieux P."/>
            <person name="Thoren M.H."/>
            <person name="Johannesson H."/>
        </authorList>
    </citation>
    <scope>NUCLEOTIDE SEQUENCE</scope>
    <source>
        <strain evidence="2">SMH3187-1</strain>
    </source>
</reference>
<gene>
    <name evidence="2" type="ORF">B0T18DRAFT_416577</name>
</gene>
<proteinExistence type="predicted"/>
<dbReference type="Proteomes" id="UP001172155">
    <property type="component" value="Unassembled WGS sequence"/>
</dbReference>
<protein>
    <submittedName>
        <fullName evidence="2">Uncharacterized protein</fullName>
    </submittedName>
</protein>
<dbReference type="AlphaFoldDB" id="A0AA40ERK0"/>
<feature type="region of interest" description="Disordered" evidence="1">
    <location>
        <begin position="20"/>
        <end position="58"/>
    </location>
</feature>
<evidence type="ECO:0000313" key="2">
    <source>
        <dbReference type="EMBL" id="KAK0744110.1"/>
    </source>
</evidence>
<accession>A0AA40ERK0</accession>
<comment type="caution">
    <text evidence="2">The sequence shown here is derived from an EMBL/GenBank/DDBJ whole genome shotgun (WGS) entry which is preliminary data.</text>
</comment>
<evidence type="ECO:0000313" key="3">
    <source>
        <dbReference type="Proteomes" id="UP001172155"/>
    </source>
</evidence>
<evidence type="ECO:0000256" key="1">
    <source>
        <dbReference type="SAM" id="MobiDB-lite"/>
    </source>
</evidence>
<keyword evidence="3" id="KW-1185">Reference proteome</keyword>
<organism evidence="2 3">
    <name type="scientific">Schizothecium vesticola</name>
    <dbReference type="NCBI Taxonomy" id="314040"/>
    <lineage>
        <taxon>Eukaryota</taxon>
        <taxon>Fungi</taxon>
        <taxon>Dikarya</taxon>
        <taxon>Ascomycota</taxon>
        <taxon>Pezizomycotina</taxon>
        <taxon>Sordariomycetes</taxon>
        <taxon>Sordariomycetidae</taxon>
        <taxon>Sordariales</taxon>
        <taxon>Schizotheciaceae</taxon>
        <taxon>Schizothecium</taxon>
    </lineage>
</organism>